<dbReference type="Proteomes" id="UP000011721">
    <property type="component" value="Chromosome"/>
</dbReference>
<keyword evidence="12" id="KW-0812">Transmembrane</keyword>
<evidence type="ECO:0000256" key="9">
    <source>
        <dbReference type="ARBA" id="ARBA00022840"/>
    </source>
</evidence>
<dbReference type="PANTHER" id="PTHR45528">
    <property type="entry name" value="SENSOR HISTIDINE KINASE CPXA"/>
    <property type="match status" value="1"/>
</dbReference>
<dbReference type="CDD" id="cd06225">
    <property type="entry name" value="HAMP"/>
    <property type="match status" value="1"/>
</dbReference>
<keyword evidence="15" id="KW-1185">Reference proteome</keyword>
<keyword evidence="6" id="KW-0808">Transferase</keyword>
<accession>M1P4K8</accession>
<evidence type="ECO:0000256" key="6">
    <source>
        <dbReference type="ARBA" id="ARBA00022679"/>
    </source>
</evidence>
<dbReference type="STRING" id="1167006.UWK_00044"/>
<feature type="transmembrane region" description="Helical" evidence="12">
    <location>
        <begin position="215"/>
        <end position="234"/>
    </location>
</feature>
<evidence type="ECO:0000256" key="4">
    <source>
        <dbReference type="ARBA" id="ARBA00022475"/>
    </source>
</evidence>
<dbReference type="eggNOG" id="COG2770">
    <property type="taxonomic scope" value="Bacteria"/>
</dbReference>
<dbReference type="SUPFAM" id="SSF158472">
    <property type="entry name" value="HAMP domain-like"/>
    <property type="match status" value="1"/>
</dbReference>
<evidence type="ECO:0000313" key="15">
    <source>
        <dbReference type="Proteomes" id="UP000011721"/>
    </source>
</evidence>
<reference evidence="15" key="1">
    <citation type="journal article" date="2013" name="Stand. Genomic Sci.">
        <title>Complete genome sequence of Desulfocapsa sulfexigens, a marine deltaproteobacterium specialized in disproportionating inorganic sulfur compounds.</title>
        <authorList>
            <person name="Finster K.W."/>
            <person name="Kjeldsen K.U."/>
            <person name="Kube M."/>
            <person name="Reinhardt R."/>
            <person name="Mussmann M."/>
            <person name="Amann R."/>
            <person name="Schreiber L."/>
        </authorList>
    </citation>
    <scope>NUCLEOTIDE SEQUENCE [LARGE SCALE GENOMIC DNA]</scope>
    <source>
        <strain evidence="15">DSM 10523 / SB164P1</strain>
    </source>
</reference>
<gene>
    <name evidence="14" type="ordered locus">UWK_00044</name>
</gene>
<evidence type="ECO:0000256" key="5">
    <source>
        <dbReference type="ARBA" id="ARBA00022553"/>
    </source>
</evidence>
<evidence type="ECO:0000256" key="8">
    <source>
        <dbReference type="ARBA" id="ARBA00022777"/>
    </source>
</evidence>
<dbReference type="AlphaFoldDB" id="M1P4K8"/>
<evidence type="ECO:0000256" key="10">
    <source>
        <dbReference type="ARBA" id="ARBA00023012"/>
    </source>
</evidence>
<dbReference type="PROSITE" id="PS50885">
    <property type="entry name" value="HAMP"/>
    <property type="match status" value="1"/>
</dbReference>
<proteinExistence type="predicted"/>
<dbReference type="RefSeq" id="WP_015402331.1">
    <property type="nucleotide sequence ID" value="NC_020304.1"/>
</dbReference>
<dbReference type="EMBL" id="CP003985">
    <property type="protein sequence ID" value="AGF76632.1"/>
    <property type="molecule type" value="Genomic_DNA"/>
</dbReference>
<dbReference type="KEGG" id="dsf:UWK_00044"/>
<dbReference type="GO" id="GO:0005524">
    <property type="term" value="F:ATP binding"/>
    <property type="evidence" value="ECO:0007669"/>
    <property type="project" value="UniProtKB-KW"/>
</dbReference>
<keyword evidence="12" id="KW-1133">Transmembrane helix</keyword>
<feature type="domain" description="HAMP" evidence="13">
    <location>
        <begin position="236"/>
        <end position="289"/>
    </location>
</feature>
<dbReference type="PANTHER" id="PTHR45528:SF1">
    <property type="entry name" value="SENSOR HISTIDINE KINASE CPXA"/>
    <property type="match status" value="1"/>
</dbReference>
<protein>
    <recommendedName>
        <fullName evidence="3">histidine kinase</fullName>
        <ecNumber evidence="3">2.7.13.3</ecNumber>
    </recommendedName>
</protein>
<sequence length="300" mass="33684">MGIRSKFIIIITVLSLLATIAIGYTSYMLSRQSAIAEAKSKGEIIYNYIEASSTFFGKDQYPLIKDLIDDRDTFIPELMSRFVVNRMEYEIFQETLEGYIFKQATLDPLWPDNKANAQEEGVIQYFASNPQATEQQGVMDKDGKKYFYTAKPIKVDKAFCLTCHGDPADAPADQRDIYGTENGYNWKMDSTVGTSIIYISISKTLADAKQSAMKIFFVGIGCLLVTIICIWVFLDRSVVAPIIHLSDAAKDISIGKNLCDSIHTDSNDEIGGLANSIDRMRISVNKLLKRTCPDRKEQKK</sequence>
<evidence type="ECO:0000256" key="2">
    <source>
        <dbReference type="ARBA" id="ARBA00004651"/>
    </source>
</evidence>
<keyword evidence="9" id="KW-0067">ATP-binding</keyword>
<comment type="subcellular location">
    <subcellularLocation>
        <location evidence="2">Cell membrane</location>
        <topology evidence="2">Multi-pass membrane protein</topology>
    </subcellularLocation>
</comment>
<keyword evidence="4" id="KW-1003">Cell membrane</keyword>
<dbReference type="InterPro" id="IPR050398">
    <property type="entry name" value="HssS/ArlS-like"/>
</dbReference>
<evidence type="ECO:0000313" key="14">
    <source>
        <dbReference type="EMBL" id="AGF76632.1"/>
    </source>
</evidence>
<keyword evidence="10" id="KW-0902">Two-component regulatory system</keyword>
<dbReference type="GO" id="GO:0000155">
    <property type="term" value="F:phosphorelay sensor kinase activity"/>
    <property type="evidence" value="ECO:0007669"/>
    <property type="project" value="TreeGrafter"/>
</dbReference>
<dbReference type="HOGENOM" id="CLU_060280_0_0_7"/>
<evidence type="ECO:0000256" key="3">
    <source>
        <dbReference type="ARBA" id="ARBA00012438"/>
    </source>
</evidence>
<evidence type="ECO:0000256" key="12">
    <source>
        <dbReference type="SAM" id="Phobius"/>
    </source>
</evidence>
<evidence type="ECO:0000256" key="11">
    <source>
        <dbReference type="ARBA" id="ARBA00023136"/>
    </source>
</evidence>
<keyword evidence="7" id="KW-0547">Nucleotide-binding</keyword>
<organism evidence="14 15">
    <name type="scientific">Desulfocapsa sulfexigens (strain DSM 10523 / SB164P1)</name>
    <dbReference type="NCBI Taxonomy" id="1167006"/>
    <lineage>
        <taxon>Bacteria</taxon>
        <taxon>Pseudomonadati</taxon>
        <taxon>Thermodesulfobacteriota</taxon>
        <taxon>Desulfobulbia</taxon>
        <taxon>Desulfobulbales</taxon>
        <taxon>Desulfocapsaceae</taxon>
        <taxon>Desulfocapsa</taxon>
    </lineage>
</organism>
<dbReference type="Pfam" id="PF11845">
    <property type="entry name" value="Tll0287-like"/>
    <property type="match status" value="1"/>
</dbReference>
<dbReference type="InterPro" id="IPR003660">
    <property type="entry name" value="HAMP_dom"/>
</dbReference>
<keyword evidence="11 12" id="KW-0472">Membrane</keyword>
<dbReference type="SMART" id="SM00304">
    <property type="entry name" value="HAMP"/>
    <property type="match status" value="1"/>
</dbReference>
<dbReference type="Gene3D" id="6.10.340.10">
    <property type="match status" value="1"/>
</dbReference>
<evidence type="ECO:0000259" key="13">
    <source>
        <dbReference type="PROSITE" id="PS50885"/>
    </source>
</evidence>
<dbReference type="Pfam" id="PF00672">
    <property type="entry name" value="HAMP"/>
    <property type="match status" value="1"/>
</dbReference>
<dbReference type="GO" id="GO:0005886">
    <property type="term" value="C:plasma membrane"/>
    <property type="evidence" value="ECO:0007669"/>
    <property type="project" value="UniProtKB-SubCell"/>
</dbReference>
<name>M1P4K8_DESSD</name>
<comment type="catalytic activity">
    <reaction evidence="1">
        <text>ATP + protein L-histidine = ADP + protein N-phospho-L-histidine.</text>
        <dbReference type="EC" id="2.7.13.3"/>
    </reaction>
</comment>
<dbReference type="EC" id="2.7.13.3" evidence="3"/>
<evidence type="ECO:0000256" key="1">
    <source>
        <dbReference type="ARBA" id="ARBA00000085"/>
    </source>
</evidence>
<evidence type="ECO:0000256" key="7">
    <source>
        <dbReference type="ARBA" id="ARBA00022741"/>
    </source>
</evidence>
<keyword evidence="8" id="KW-0418">Kinase</keyword>
<keyword evidence="5" id="KW-0597">Phosphoprotein</keyword>
<dbReference type="InterPro" id="IPR021796">
    <property type="entry name" value="Tll0287-like_dom"/>
</dbReference>